<dbReference type="HOGENOM" id="CLU_1479713_0_0_11"/>
<reference evidence="2 3" key="1">
    <citation type="journal article" date="2012" name="BMC Genomics">
        <title>Complete genome sequence, lifestyle, and multi-drug resistance of the human pathogen Corynebacterium resistens DSM 45100 isolated from blood samples of a leukemia patient.</title>
        <authorList>
            <person name="Schroder J."/>
            <person name="Maus I."/>
            <person name="Meyer K."/>
            <person name="Wordemann S."/>
            <person name="Blom J."/>
            <person name="Jaenicke S."/>
            <person name="Schneider J."/>
            <person name="Trost E."/>
            <person name="Tauch A."/>
        </authorList>
    </citation>
    <scope>NUCLEOTIDE SEQUENCE [LARGE SCALE GENOMIC DNA]</scope>
    <source>
        <strain evidence="3">DSM 45100 / JCM 12819 / CCUG 50093 / GTC 2026 / SICGH 158</strain>
    </source>
</reference>
<keyword evidence="3" id="KW-1185">Reference proteome</keyword>
<name>F8DY65_CORRG</name>
<dbReference type="OrthoDB" id="9888907at2"/>
<dbReference type="eggNOG" id="ENOG502ZPSD">
    <property type="taxonomic scope" value="Bacteria"/>
</dbReference>
<accession>F8DY65</accession>
<proteinExistence type="predicted"/>
<feature type="signal peptide" evidence="1">
    <location>
        <begin position="1"/>
        <end position="28"/>
    </location>
</feature>
<keyword evidence="1" id="KW-0732">Signal</keyword>
<dbReference type="AlphaFoldDB" id="F8DY65"/>
<evidence type="ECO:0000313" key="2">
    <source>
        <dbReference type="EMBL" id="AEI08807.1"/>
    </source>
</evidence>
<feature type="chain" id="PRO_5003368932" evidence="1">
    <location>
        <begin position="29"/>
        <end position="182"/>
    </location>
</feature>
<evidence type="ECO:0000313" key="3">
    <source>
        <dbReference type="Proteomes" id="UP000000492"/>
    </source>
</evidence>
<dbReference type="EMBL" id="CP002857">
    <property type="protein sequence ID" value="AEI08807.1"/>
    <property type="molecule type" value="Genomic_DNA"/>
</dbReference>
<dbReference type="KEGG" id="crd:CRES_0444"/>
<gene>
    <name evidence="2" type="ordered locus">CRES_0444</name>
</gene>
<sequence>MRNRVLSRVAIFGFALTIPMNALPAAYAAPENQPHSTTQAVDEEQRQQTLIKEARDLEASDIPRHTVTQDGEDFLVYELNTGVNLAMPAALTRPSPYVSAGPALRGPWIELTSTEQKMVAGGTIGFITAAICGGTFGLACGTASAIAGAALAYIGDKGVCPNNKRMLIEYTWGITVRGAQCR</sequence>
<protein>
    <submittedName>
        <fullName evidence="2">Secreted protein</fullName>
    </submittedName>
</protein>
<evidence type="ECO:0000256" key="1">
    <source>
        <dbReference type="SAM" id="SignalP"/>
    </source>
</evidence>
<dbReference type="RefSeq" id="WP_013887832.1">
    <property type="nucleotide sequence ID" value="NC_015673.1"/>
</dbReference>
<organism evidence="2 3">
    <name type="scientific">Corynebacterium resistens (strain DSM 45100 / JCM 12819 / GTC 2026 / SICGH 158)</name>
    <dbReference type="NCBI Taxonomy" id="662755"/>
    <lineage>
        <taxon>Bacteria</taxon>
        <taxon>Bacillati</taxon>
        <taxon>Actinomycetota</taxon>
        <taxon>Actinomycetes</taxon>
        <taxon>Mycobacteriales</taxon>
        <taxon>Corynebacteriaceae</taxon>
        <taxon>Corynebacterium</taxon>
    </lineage>
</organism>
<dbReference type="Proteomes" id="UP000000492">
    <property type="component" value="Chromosome"/>
</dbReference>